<dbReference type="SUPFAM" id="SSF51556">
    <property type="entry name" value="Metallo-dependent hydrolases"/>
    <property type="match status" value="1"/>
</dbReference>
<dbReference type="GO" id="GO:0044205">
    <property type="term" value="P:'de novo' UMP biosynthetic process"/>
    <property type="evidence" value="ECO:0007669"/>
    <property type="project" value="UniProtKB-UniRule"/>
</dbReference>
<comment type="pathway">
    <text evidence="7">Pyrimidine metabolism; UMP biosynthesis via de novo pathway; (S)-dihydroorotate from bicarbonate: step 3/3.</text>
</comment>
<gene>
    <name evidence="7 10" type="primary">pyrC</name>
    <name evidence="10" type="ORF">KS4_20090</name>
</gene>
<keyword evidence="6 7" id="KW-0665">Pyrimidine biosynthesis</keyword>
<dbReference type="InterPro" id="IPR024403">
    <property type="entry name" value="DHOase_cat"/>
</dbReference>
<feature type="binding site" evidence="7">
    <location>
        <position position="237"/>
    </location>
    <ligand>
        <name>Zn(2+)</name>
        <dbReference type="ChEBI" id="CHEBI:29105"/>
        <label>2</label>
    </ligand>
</feature>
<dbReference type="InterPro" id="IPR004722">
    <property type="entry name" value="DHOase"/>
</dbReference>
<dbReference type="CDD" id="cd01317">
    <property type="entry name" value="DHOase_IIa"/>
    <property type="match status" value="1"/>
</dbReference>
<dbReference type="InterPro" id="IPR011059">
    <property type="entry name" value="Metal-dep_hydrolase_composite"/>
</dbReference>
<comment type="function">
    <text evidence="1 7">Catalyzes the reversible cyclization of carbamoyl aspartate to dihydroorotate.</text>
</comment>
<feature type="binding site" evidence="7">
    <location>
        <position position="156"/>
    </location>
    <ligand>
        <name>Zn(2+)</name>
        <dbReference type="ChEBI" id="CHEBI:29105"/>
        <label>2</label>
    </ligand>
</feature>
<keyword evidence="4 7" id="KW-0378">Hydrolase</keyword>
<dbReference type="EC" id="3.5.2.3" evidence="7"/>
<dbReference type="GO" id="GO:0008270">
    <property type="term" value="F:zinc ion binding"/>
    <property type="evidence" value="ECO:0007669"/>
    <property type="project" value="UniProtKB-UniRule"/>
</dbReference>
<dbReference type="PROSITE" id="PS00483">
    <property type="entry name" value="DIHYDROOROTASE_2"/>
    <property type="match status" value="1"/>
</dbReference>
<dbReference type="AlphaFoldDB" id="A0A517YUL9"/>
<dbReference type="GO" id="GO:0006145">
    <property type="term" value="P:purine nucleobase catabolic process"/>
    <property type="evidence" value="ECO:0007669"/>
    <property type="project" value="TreeGrafter"/>
</dbReference>
<evidence type="ECO:0000256" key="6">
    <source>
        <dbReference type="ARBA" id="ARBA00022975"/>
    </source>
</evidence>
<evidence type="ECO:0000256" key="2">
    <source>
        <dbReference type="ARBA" id="ARBA00010286"/>
    </source>
</evidence>
<dbReference type="PANTHER" id="PTHR43668">
    <property type="entry name" value="ALLANTOINASE"/>
    <property type="match status" value="1"/>
</dbReference>
<dbReference type="OrthoDB" id="9765462at2"/>
<evidence type="ECO:0000256" key="5">
    <source>
        <dbReference type="ARBA" id="ARBA00022833"/>
    </source>
</evidence>
<evidence type="ECO:0000256" key="4">
    <source>
        <dbReference type="ARBA" id="ARBA00022801"/>
    </source>
</evidence>
<evidence type="ECO:0000256" key="7">
    <source>
        <dbReference type="HAMAP-Rule" id="MF_00220"/>
    </source>
</evidence>
<dbReference type="InterPro" id="IPR050138">
    <property type="entry name" value="DHOase/Allantoinase_Hydrolase"/>
</dbReference>
<accession>A0A517YUL9</accession>
<dbReference type="GO" id="GO:0004038">
    <property type="term" value="F:allantoinase activity"/>
    <property type="evidence" value="ECO:0007669"/>
    <property type="project" value="TreeGrafter"/>
</dbReference>
<dbReference type="UniPathway" id="UPA00070">
    <property type="reaction ID" value="UER00117"/>
</dbReference>
<keyword evidence="11" id="KW-1185">Reference proteome</keyword>
<dbReference type="PANTHER" id="PTHR43668:SF2">
    <property type="entry name" value="ALLANTOINASE"/>
    <property type="match status" value="1"/>
</dbReference>
<keyword evidence="3 7" id="KW-0479">Metal-binding</keyword>
<evidence type="ECO:0000259" key="9">
    <source>
        <dbReference type="Pfam" id="PF12890"/>
    </source>
</evidence>
<dbReference type="Proteomes" id="UP000317369">
    <property type="component" value="Chromosome"/>
</dbReference>
<comment type="caution">
    <text evidence="7">Lacks conserved residue(s) required for the propagation of feature annotation.</text>
</comment>
<feature type="binding site" evidence="7">
    <location>
        <position position="314"/>
    </location>
    <ligand>
        <name>substrate</name>
    </ligand>
</feature>
<dbReference type="InterPro" id="IPR013108">
    <property type="entry name" value="Amidohydro_3"/>
</dbReference>
<sequence>MATITIKNGRVIDPLNQVDEVTDVVIHNGSIKKVGNEPNPATGEDCITIDAGGCIVAPGLIDVHVHFREPGQEEKETIATGSAAAVAGGFTSVCCMPNTQPTLDDDVQVDFVYRQAERANLANVYPVGAATKGRLGKELSEMGLMDRAGAVAFSDDGCAVANPAVMNKVLMQAAMLGKVFMQHCEDPDMGGGAMNAGVTSTRLGLKGWPRVAEDLIIQRDILLNKYMGFKAQWHAQHMSSAGGIEMIREARKQSVNITGEASPHHLLLTDDMCGNYDTNFKMNPPLRGKDDIAAIIEGIVDGTITILATDHAPHTREEKELEFAAAPYGIIGLENALACYAKALIESGAIDWPQMLAMMTINGAKLVGLESKGHLSEGADGDVVLIDPEMAWTIDVNKFASKGRNCPFDGWDVKGQTIGTIVGGELKLLREDERLKAGQSGAVSDPQQLLNAFYKS</sequence>
<feature type="domain" description="Amidohydrolase 3" evidence="8">
    <location>
        <begin position="345"/>
        <end position="424"/>
    </location>
</feature>
<protein>
    <recommendedName>
        <fullName evidence="7">Dihydroorotase</fullName>
        <shortName evidence="7">DHOase</shortName>
        <ecNumber evidence="7">3.5.2.3</ecNumber>
    </recommendedName>
</protein>
<feature type="binding site" evidence="7">
    <location>
        <position position="310"/>
    </location>
    <ligand>
        <name>Zn(2+)</name>
        <dbReference type="ChEBI" id="CHEBI:29105"/>
        <label>1</label>
    </ligand>
</feature>
<dbReference type="HAMAP" id="MF_00220_B">
    <property type="entry name" value="PyrC_classI_B"/>
    <property type="match status" value="1"/>
</dbReference>
<dbReference type="InterPro" id="IPR002195">
    <property type="entry name" value="Dihydroorotase_CS"/>
</dbReference>
<dbReference type="InterPro" id="IPR032466">
    <property type="entry name" value="Metal_Hydrolase"/>
</dbReference>
<name>A0A517YUL9_9BACT</name>
<dbReference type="RefSeq" id="WP_145077407.1">
    <property type="nucleotide sequence ID" value="NZ_CP036425.1"/>
</dbReference>
<comment type="cofactor">
    <cofactor evidence="7">
        <name>Zn(2+)</name>
        <dbReference type="ChEBI" id="CHEBI:29105"/>
    </cofactor>
    <text evidence="7">Binds 2 Zn(2+) ions per subunit.</text>
</comment>
<feature type="active site" evidence="7">
    <location>
        <position position="310"/>
    </location>
</feature>
<feature type="binding site" evidence="7">
    <location>
        <position position="283"/>
    </location>
    <ligand>
        <name>substrate</name>
    </ligand>
</feature>
<dbReference type="GO" id="GO:0004151">
    <property type="term" value="F:dihydroorotase activity"/>
    <property type="evidence" value="ECO:0007669"/>
    <property type="project" value="UniProtKB-UniRule"/>
</dbReference>
<dbReference type="Pfam" id="PF07969">
    <property type="entry name" value="Amidohydro_3"/>
    <property type="match status" value="1"/>
</dbReference>
<dbReference type="PROSITE" id="PS00482">
    <property type="entry name" value="DIHYDROOROTASE_1"/>
    <property type="match status" value="1"/>
</dbReference>
<feature type="binding site" evidence="7">
    <location>
        <position position="98"/>
    </location>
    <ligand>
        <name>substrate</name>
    </ligand>
</feature>
<organism evidence="10 11">
    <name type="scientific">Poriferisphaera corsica</name>
    <dbReference type="NCBI Taxonomy" id="2528020"/>
    <lineage>
        <taxon>Bacteria</taxon>
        <taxon>Pseudomonadati</taxon>
        <taxon>Planctomycetota</taxon>
        <taxon>Phycisphaerae</taxon>
        <taxon>Phycisphaerales</taxon>
        <taxon>Phycisphaeraceae</taxon>
        <taxon>Poriferisphaera</taxon>
    </lineage>
</organism>
<dbReference type="Gene3D" id="2.30.40.10">
    <property type="entry name" value="Urease, subunit C, domain 1"/>
    <property type="match status" value="1"/>
</dbReference>
<comment type="catalytic activity">
    <reaction evidence="7">
        <text>(S)-dihydroorotate + H2O = N-carbamoyl-L-aspartate + H(+)</text>
        <dbReference type="Rhea" id="RHEA:24296"/>
        <dbReference type="ChEBI" id="CHEBI:15377"/>
        <dbReference type="ChEBI" id="CHEBI:15378"/>
        <dbReference type="ChEBI" id="CHEBI:30864"/>
        <dbReference type="ChEBI" id="CHEBI:32814"/>
        <dbReference type="EC" id="3.5.2.3"/>
    </reaction>
</comment>
<dbReference type="SUPFAM" id="SSF51338">
    <property type="entry name" value="Composite domain of metallo-dependent hydrolases"/>
    <property type="match status" value="1"/>
</dbReference>
<evidence type="ECO:0000256" key="3">
    <source>
        <dbReference type="ARBA" id="ARBA00022723"/>
    </source>
</evidence>
<feature type="binding site" evidence="7">
    <location>
        <begin position="66"/>
        <end position="68"/>
    </location>
    <ligand>
        <name>substrate</name>
    </ligand>
</feature>
<keyword evidence="5 7" id="KW-0862">Zinc</keyword>
<feature type="binding site" evidence="7">
    <location>
        <position position="64"/>
    </location>
    <ligand>
        <name>Zn(2+)</name>
        <dbReference type="ChEBI" id="CHEBI:29105"/>
        <label>1</label>
    </ligand>
</feature>
<dbReference type="EMBL" id="CP036425">
    <property type="protein sequence ID" value="QDU33949.1"/>
    <property type="molecule type" value="Genomic_DNA"/>
</dbReference>
<evidence type="ECO:0000256" key="1">
    <source>
        <dbReference type="ARBA" id="ARBA00002368"/>
    </source>
</evidence>
<evidence type="ECO:0000313" key="11">
    <source>
        <dbReference type="Proteomes" id="UP000317369"/>
    </source>
</evidence>
<reference evidence="10 11" key="1">
    <citation type="submission" date="2019-02" db="EMBL/GenBank/DDBJ databases">
        <title>Deep-cultivation of Planctomycetes and their phenomic and genomic characterization uncovers novel biology.</title>
        <authorList>
            <person name="Wiegand S."/>
            <person name="Jogler M."/>
            <person name="Boedeker C."/>
            <person name="Pinto D."/>
            <person name="Vollmers J."/>
            <person name="Rivas-Marin E."/>
            <person name="Kohn T."/>
            <person name="Peeters S.H."/>
            <person name="Heuer A."/>
            <person name="Rast P."/>
            <person name="Oberbeckmann S."/>
            <person name="Bunk B."/>
            <person name="Jeske O."/>
            <person name="Meyerdierks A."/>
            <person name="Storesund J.E."/>
            <person name="Kallscheuer N."/>
            <person name="Luecker S."/>
            <person name="Lage O.M."/>
            <person name="Pohl T."/>
            <person name="Merkel B.J."/>
            <person name="Hornburger P."/>
            <person name="Mueller R.-W."/>
            <person name="Bruemmer F."/>
            <person name="Labrenz M."/>
            <person name="Spormann A.M."/>
            <person name="Op den Camp H."/>
            <person name="Overmann J."/>
            <person name="Amann R."/>
            <person name="Jetten M.S.M."/>
            <person name="Mascher T."/>
            <person name="Medema M.H."/>
            <person name="Devos D.P."/>
            <person name="Kaster A.-K."/>
            <person name="Ovreas L."/>
            <person name="Rohde M."/>
            <person name="Galperin M.Y."/>
            <person name="Jogler C."/>
        </authorList>
    </citation>
    <scope>NUCLEOTIDE SEQUENCE [LARGE SCALE GENOMIC DNA]</scope>
    <source>
        <strain evidence="10 11">KS4</strain>
    </source>
</reference>
<dbReference type="Gene3D" id="3.20.20.140">
    <property type="entry name" value="Metal-dependent hydrolases"/>
    <property type="match status" value="1"/>
</dbReference>
<feature type="binding site" evidence="7">
    <location>
        <position position="156"/>
    </location>
    <ligand>
        <name>Zn(2+)</name>
        <dbReference type="ChEBI" id="CHEBI:29105"/>
        <label>1</label>
    </ligand>
</feature>
<feature type="domain" description="Dihydroorotase catalytic" evidence="9">
    <location>
        <begin position="55"/>
        <end position="239"/>
    </location>
</feature>
<evidence type="ECO:0000259" key="8">
    <source>
        <dbReference type="Pfam" id="PF07969"/>
    </source>
</evidence>
<feature type="binding site" evidence="7">
    <location>
        <position position="183"/>
    </location>
    <ligand>
        <name>Zn(2+)</name>
        <dbReference type="ChEBI" id="CHEBI:29105"/>
        <label>2</label>
    </ligand>
</feature>
<dbReference type="Pfam" id="PF12890">
    <property type="entry name" value="DHOase"/>
    <property type="match status" value="1"/>
</dbReference>
<dbReference type="KEGG" id="pcor:KS4_20090"/>
<evidence type="ECO:0000313" key="10">
    <source>
        <dbReference type="EMBL" id="QDU33949.1"/>
    </source>
</evidence>
<comment type="similarity">
    <text evidence="2 7">Belongs to the metallo-dependent hydrolases superfamily. DHOase family. Class I DHOase subfamily.</text>
</comment>
<proteinExistence type="inferred from homology"/>
<feature type="binding site" evidence="7">
    <location>
        <position position="66"/>
    </location>
    <ligand>
        <name>Zn(2+)</name>
        <dbReference type="ChEBI" id="CHEBI:29105"/>
        <label>1</label>
    </ligand>
</feature>
<dbReference type="NCBIfam" id="TIGR00857">
    <property type="entry name" value="pyrC_multi"/>
    <property type="match status" value="1"/>
</dbReference>
<dbReference type="GO" id="GO:0005737">
    <property type="term" value="C:cytoplasm"/>
    <property type="evidence" value="ECO:0007669"/>
    <property type="project" value="TreeGrafter"/>
</dbReference>